<accession>A0A9W9FBN5</accession>
<dbReference type="EMBL" id="JAPQKH010000005">
    <property type="protein sequence ID" value="KAJ5097194.1"/>
    <property type="molecule type" value="Genomic_DNA"/>
</dbReference>
<dbReference type="OrthoDB" id="21214at2759"/>
<protein>
    <recommendedName>
        <fullName evidence="4">Kinetochore protein fta4</fullName>
    </recommendedName>
</protein>
<feature type="coiled-coil region" evidence="1">
    <location>
        <begin position="127"/>
        <end position="161"/>
    </location>
</feature>
<proteinExistence type="predicted"/>
<evidence type="ECO:0008006" key="4">
    <source>
        <dbReference type="Google" id="ProtNLM"/>
    </source>
</evidence>
<evidence type="ECO:0000313" key="2">
    <source>
        <dbReference type="EMBL" id="KAJ5097194.1"/>
    </source>
</evidence>
<dbReference type="GO" id="GO:0031511">
    <property type="term" value="C:Mis6-Sim4 complex"/>
    <property type="evidence" value="ECO:0007669"/>
    <property type="project" value="InterPro"/>
</dbReference>
<name>A0A9W9FBN5_9EURO</name>
<sequence length="236" mass="27191">MDSTRTISELKSTFIWNQVRILSENLEPPEDWRNYAVETEDGALPDKVIQDVLHKVNWEAKQHNRVVYPSQAIHHVAHQIANLYWASVSQEIQSRAAFAKGVEKTADLSRHMNIVNLPLDLESQGANDEQSARYQHLRERLASLDQQRQQRQRRRDQLQHLHRLLEPFNDPQQDIQPNLVTRDGDLAQELEKMRMLVARVGGRIAQQKPGGEISGGEEYLLPGSDRRVEALMDLDV</sequence>
<comment type="caution">
    <text evidence="2">The sequence shown here is derived from an EMBL/GenBank/DDBJ whole genome shotgun (WGS) entry which is preliminary data.</text>
</comment>
<dbReference type="Pfam" id="PF13093">
    <property type="entry name" value="FTA4"/>
    <property type="match status" value="1"/>
</dbReference>
<dbReference type="PANTHER" id="PTHR42040">
    <property type="entry name" value="INNER KINETOCHORE SUBUNIT FTA4"/>
    <property type="match status" value="1"/>
</dbReference>
<dbReference type="AlphaFoldDB" id="A0A9W9FBN5"/>
<gene>
    <name evidence="2" type="ORF">N7456_007915</name>
</gene>
<evidence type="ECO:0000313" key="3">
    <source>
        <dbReference type="Proteomes" id="UP001149165"/>
    </source>
</evidence>
<keyword evidence="3" id="KW-1185">Reference proteome</keyword>
<keyword evidence="1" id="KW-0175">Coiled coil</keyword>
<organism evidence="2 3">
    <name type="scientific">Penicillium angulare</name>
    <dbReference type="NCBI Taxonomy" id="116970"/>
    <lineage>
        <taxon>Eukaryota</taxon>
        <taxon>Fungi</taxon>
        <taxon>Dikarya</taxon>
        <taxon>Ascomycota</taxon>
        <taxon>Pezizomycotina</taxon>
        <taxon>Eurotiomycetes</taxon>
        <taxon>Eurotiomycetidae</taxon>
        <taxon>Eurotiales</taxon>
        <taxon>Aspergillaceae</taxon>
        <taxon>Penicillium</taxon>
    </lineage>
</organism>
<dbReference type="InterPro" id="IPR025207">
    <property type="entry name" value="Sim4_Fta4"/>
</dbReference>
<dbReference type="PANTHER" id="PTHR42040:SF1">
    <property type="entry name" value="INNER KINETOCHORE SUBUNIT FTA4"/>
    <property type="match status" value="1"/>
</dbReference>
<reference evidence="2" key="2">
    <citation type="journal article" date="2023" name="IMA Fungus">
        <title>Comparative genomic study of the Penicillium genus elucidates a diverse pangenome and 15 lateral gene transfer events.</title>
        <authorList>
            <person name="Petersen C."/>
            <person name="Sorensen T."/>
            <person name="Nielsen M.R."/>
            <person name="Sondergaard T.E."/>
            <person name="Sorensen J.L."/>
            <person name="Fitzpatrick D.A."/>
            <person name="Frisvad J.C."/>
            <person name="Nielsen K.L."/>
        </authorList>
    </citation>
    <scope>NUCLEOTIDE SEQUENCE</scope>
    <source>
        <strain evidence="2">IBT 30069</strain>
    </source>
</reference>
<dbReference type="Proteomes" id="UP001149165">
    <property type="component" value="Unassembled WGS sequence"/>
</dbReference>
<reference evidence="2" key="1">
    <citation type="submission" date="2022-11" db="EMBL/GenBank/DDBJ databases">
        <authorList>
            <person name="Petersen C."/>
        </authorList>
    </citation>
    <scope>NUCLEOTIDE SEQUENCE</scope>
    <source>
        <strain evidence="2">IBT 30069</strain>
    </source>
</reference>
<evidence type="ECO:0000256" key="1">
    <source>
        <dbReference type="SAM" id="Coils"/>
    </source>
</evidence>